<dbReference type="Proteomes" id="UP000198707">
    <property type="component" value="Unassembled WGS sequence"/>
</dbReference>
<keyword evidence="3" id="KW-1185">Reference proteome</keyword>
<dbReference type="InterPro" id="IPR000182">
    <property type="entry name" value="GNAT_dom"/>
</dbReference>
<keyword evidence="2" id="KW-0808">Transferase</keyword>
<accession>A0A1H6ZGI7</accession>
<proteinExistence type="predicted"/>
<dbReference type="PROSITE" id="PS51186">
    <property type="entry name" value="GNAT"/>
    <property type="match status" value="1"/>
</dbReference>
<dbReference type="Gene3D" id="3.40.630.30">
    <property type="match status" value="1"/>
</dbReference>
<feature type="domain" description="N-acetyltransferase" evidence="1">
    <location>
        <begin position="6"/>
        <end position="141"/>
    </location>
</feature>
<dbReference type="GO" id="GO:0016747">
    <property type="term" value="F:acyltransferase activity, transferring groups other than amino-acyl groups"/>
    <property type="evidence" value="ECO:0007669"/>
    <property type="project" value="InterPro"/>
</dbReference>
<reference evidence="3" key="1">
    <citation type="submission" date="2016-10" db="EMBL/GenBank/DDBJ databases">
        <authorList>
            <person name="Varghese N."/>
            <person name="Submissions S."/>
        </authorList>
    </citation>
    <scope>NUCLEOTIDE SEQUENCE [LARGE SCALE GENOMIC DNA]</scope>
    <source>
        <strain evidence="3">CGMCC 4.7038</strain>
    </source>
</reference>
<dbReference type="EMBL" id="FNYV01000005">
    <property type="protein sequence ID" value="SEJ52491.1"/>
    <property type="molecule type" value="Genomic_DNA"/>
</dbReference>
<dbReference type="SUPFAM" id="SSF55729">
    <property type="entry name" value="Acyl-CoA N-acyltransferases (Nat)"/>
    <property type="match status" value="1"/>
</dbReference>
<dbReference type="InterPro" id="IPR016181">
    <property type="entry name" value="Acyl_CoA_acyltransferase"/>
</dbReference>
<name>A0A1H6ZGI7_9ACTN</name>
<gene>
    <name evidence="2" type="ORF">SAMN05443287_10586</name>
</gene>
<sequence>MTTTGSTSLQVFGKDEELAARLEAELTAFNQQATGADDEADLSVRVTGADGELVAGLTGWSWGACAGINMVWVRADRRGEGWGGRLLAAAEEEARRRGCTEISVASFSFQAPDFYRRHGYLDTGRREGIPGGHVDHQFWKSLVTDSAAAVRLVALVEIPAAAVEAGQQYEDTVLSLLPRYGGRVERRLRTGDGRTEAHIIRFDTRAGYEAALADPERTALRTMLGEAAPTTRVLEVHEV</sequence>
<protein>
    <submittedName>
        <fullName evidence="2">Acetyltransferase (GNAT) family protein</fullName>
    </submittedName>
</protein>
<dbReference type="OrthoDB" id="9787920at2"/>
<dbReference type="AlphaFoldDB" id="A0A1H6ZGI7"/>
<evidence type="ECO:0000313" key="2">
    <source>
        <dbReference type="EMBL" id="SEJ52491.1"/>
    </source>
</evidence>
<dbReference type="RefSeq" id="WP_092380533.1">
    <property type="nucleotide sequence ID" value="NZ_BOPI01000007.1"/>
</dbReference>
<evidence type="ECO:0000259" key="1">
    <source>
        <dbReference type="PROSITE" id="PS51186"/>
    </source>
</evidence>
<organism evidence="2 3">
    <name type="scientific">Micromonospora phaseoli</name>
    <dbReference type="NCBI Taxonomy" id="1144548"/>
    <lineage>
        <taxon>Bacteria</taxon>
        <taxon>Bacillati</taxon>
        <taxon>Actinomycetota</taxon>
        <taxon>Actinomycetes</taxon>
        <taxon>Micromonosporales</taxon>
        <taxon>Micromonosporaceae</taxon>
        <taxon>Micromonospora</taxon>
    </lineage>
</organism>
<dbReference type="Pfam" id="PF00583">
    <property type="entry name" value="Acetyltransf_1"/>
    <property type="match status" value="1"/>
</dbReference>
<evidence type="ECO:0000313" key="3">
    <source>
        <dbReference type="Proteomes" id="UP000198707"/>
    </source>
</evidence>